<feature type="transmembrane region" description="Helical" evidence="1">
    <location>
        <begin position="156"/>
        <end position="176"/>
    </location>
</feature>
<feature type="transmembrane region" description="Helical" evidence="1">
    <location>
        <begin position="215"/>
        <end position="233"/>
    </location>
</feature>
<comment type="caution">
    <text evidence="2">The sequence shown here is derived from an EMBL/GenBank/DDBJ whole genome shotgun (WGS) entry which is preliminary data.</text>
</comment>
<keyword evidence="1" id="KW-1133">Transmembrane helix</keyword>
<feature type="transmembrane region" description="Helical" evidence="1">
    <location>
        <begin position="90"/>
        <end position="109"/>
    </location>
</feature>
<evidence type="ECO:0000313" key="2">
    <source>
        <dbReference type="EMBL" id="MFF5294856.1"/>
    </source>
</evidence>
<keyword evidence="1" id="KW-0472">Membrane</keyword>
<sequence length="331" mass="34160">MTTTDQDRPARLLSAAVLVMPAGRREWGRAMQAELAAIDDAPGRRSFAWGCLRAAAVQFHLLRGAIHLLVVLGTLGTLLAWAATIDYPPLAWILYAMVSVLAAVCWEARRAGMLGPTGDGVLAWLLRGAGYLVAVAIAAVALAHTHPATLEAADNGSGILGMSTVAASFVIGVVAVSAKRSPATARMLVTGFGSGVAATMLWLIIVTVNPPIPPSAGWALTLTAVAATVAVLANAGPFGTPERTLLAGLLAITTSMALIFIGVVLLAHFGPDSLIPAITPHALPGYQVSESRIELVDPYVLILILGAAAAAALSLTAVITRRPVSKPAQER</sequence>
<evidence type="ECO:0000313" key="3">
    <source>
        <dbReference type="Proteomes" id="UP001602245"/>
    </source>
</evidence>
<keyword evidence="3" id="KW-1185">Reference proteome</keyword>
<feature type="transmembrane region" description="Helical" evidence="1">
    <location>
        <begin position="65"/>
        <end position="84"/>
    </location>
</feature>
<feature type="transmembrane region" description="Helical" evidence="1">
    <location>
        <begin position="245"/>
        <end position="269"/>
    </location>
</feature>
<evidence type="ECO:0000256" key="1">
    <source>
        <dbReference type="SAM" id="Phobius"/>
    </source>
</evidence>
<name>A0ABW6WRL1_9ACTN</name>
<feature type="transmembrane region" description="Helical" evidence="1">
    <location>
        <begin position="121"/>
        <end position="144"/>
    </location>
</feature>
<reference evidence="2 3" key="1">
    <citation type="submission" date="2024-10" db="EMBL/GenBank/DDBJ databases">
        <title>The Natural Products Discovery Center: Release of the First 8490 Sequenced Strains for Exploring Actinobacteria Biosynthetic Diversity.</title>
        <authorList>
            <person name="Kalkreuter E."/>
            <person name="Kautsar S.A."/>
            <person name="Yang D."/>
            <person name="Bader C.D."/>
            <person name="Teijaro C.N."/>
            <person name="Fluegel L."/>
            <person name="Davis C.M."/>
            <person name="Simpson J.R."/>
            <person name="Lauterbach L."/>
            <person name="Steele A.D."/>
            <person name="Gui C."/>
            <person name="Meng S."/>
            <person name="Li G."/>
            <person name="Viehrig K."/>
            <person name="Ye F."/>
            <person name="Su P."/>
            <person name="Kiefer A.F."/>
            <person name="Nichols A."/>
            <person name="Cepeda A.J."/>
            <person name="Yan W."/>
            <person name="Fan B."/>
            <person name="Jiang Y."/>
            <person name="Adhikari A."/>
            <person name="Zheng C.-J."/>
            <person name="Schuster L."/>
            <person name="Cowan T.M."/>
            <person name="Smanski M.J."/>
            <person name="Chevrette M.G."/>
            <person name="De Carvalho L.P.S."/>
            <person name="Shen B."/>
        </authorList>
    </citation>
    <scope>NUCLEOTIDE SEQUENCE [LARGE SCALE GENOMIC DNA]</scope>
    <source>
        <strain evidence="2 3">NPDC000087</strain>
    </source>
</reference>
<protein>
    <submittedName>
        <fullName evidence="2">Uncharacterized protein</fullName>
    </submittedName>
</protein>
<feature type="transmembrane region" description="Helical" evidence="1">
    <location>
        <begin position="299"/>
        <end position="319"/>
    </location>
</feature>
<dbReference type="Proteomes" id="UP001602245">
    <property type="component" value="Unassembled WGS sequence"/>
</dbReference>
<organism evidence="2 3">
    <name type="scientific">Paractinoplanes globisporus</name>
    <dbReference type="NCBI Taxonomy" id="113565"/>
    <lineage>
        <taxon>Bacteria</taxon>
        <taxon>Bacillati</taxon>
        <taxon>Actinomycetota</taxon>
        <taxon>Actinomycetes</taxon>
        <taxon>Micromonosporales</taxon>
        <taxon>Micromonosporaceae</taxon>
        <taxon>Paractinoplanes</taxon>
    </lineage>
</organism>
<dbReference type="RefSeq" id="WP_020517486.1">
    <property type="nucleotide sequence ID" value="NZ_JBIAZU010000006.1"/>
</dbReference>
<dbReference type="EMBL" id="JBIAZU010000006">
    <property type="protein sequence ID" value="MFF5294856.1"/>
    <property type="molecule type" value="Genomic_DNA"/>
</dbReference>
<accession>A0ABW6WRL1</accession>
<gene>
    <name evidence="2" type="ORF">ACFY35_35895</name>
</gene>
<keyword evidence="1" id="KW-0812">Transmembrane</keyword>
<feature type="transmembrane region" description="Helical" evidence="1">
    <location>
        <begin position="188"/>
        <end position="209"/>
    </location>
</feature>
<proteinExistence type="predicted"/>